<comment type="pathway">
    <text evidence="1">Protein modification; protein glycosylation.</text>
</comment>
<dbReference type="GO" id="GO:0097363">
    <property type="term" value="F:protein O-acetylglucosaminyltransferase activity"/>
    <property type="evidence" value="ECO:0007669"/>
    <property type="project" value="UniProtKB-EC"/>
</dbReference>
<dbReference type="OrthoDB" id="146908at2"/>
<comment type="similarity">
    <text evidence="2">Belongs to the glycosyltransferase 41 family. O-GlcNAc transferase subfamily.</text>
</comment>
<feature type="domain" description="O-GlcNAc transferase C-terminal" evidence="9">
    <location>
        <begin position="498"/>
        <end position="669"/>
    </location>
</feature>
<gene>
    <name evidence="10" type="ORF">FRZ61_26760</name>
</gene>
<dbReference type="Pfam" id="PF13432">
    <property type="entry name" value="TPR_16"/>
    <property type="match status" value="1"/>
</dbReference>
<dbReference type="Pfam" id="PF14559">
    <property type="entry name" value="TPR_19"/>
    <property type="match status" value="1"/>
</dbReference>
<dbReference type="EMBL" id="CP042582">
    <property type="protein sequence ID" value="QEX22744.1"/>
    <property type="molecule type" value="Genomic_DNA"/>
</dbReference>
<name>A0A5J6N0I7_9PROT</name>
<dbReference type="RefSeq" id="WP_151118198.1">
    <property type="nucleotide sequence ID" value="NZ_CP042582.1"/>
</dbReference>
<keyword evidence="11" id="KW-1185">Reference proteome</keyword>
<reference evidence="10 11" key="1">
    <citation type="submission" date="2019-08" db="EMBL/GenBank/DDBJ databases">
        <title>Hyperibacter terrae gen. nov., sp. nov. and Hyperibacter viscosus sp. nov., two new members in the family Rhodospirillaceae isolated from the rhizosphere of Hypericum perforatum.</title>
        <authorList>
            <person name="Noviana Z."/>
        </authorList>
    </citation>
    <scope>NUCLEOTIDE SEQUENCE [LARGE SCALE GENOMIC DNA]</scope>
    <source>
        <strain evidence="10 11">R5959</strain>
    </source>
</reference>
<dbReference type="Proteomes" id="UP000325797">
    <property type="component" value="Chromosome"/>
</dbReference>
<keyword evidence="7 8" id="KW-0802">TPR repeat</keyword>
<dbReference type="Pfam" id="PF13181">
    <property type="entry name" value="TPR_8"/>
    <property type="match status" value="1"/>
</dbReference>
<keyword evidence="4" id="KW-0328">Glycosyltransferase</keyword>
<dbReference type="KEGG" id="hadh:FRZ61_26760"/>
<dbReference type="Gene3D" id="3.40.50.11380">
    <property type="match status" value="1"/>
</dbReference>
<evidence type="ECO:0000256" key="7">
    <source>
        <dbReference type="ARBA" id="ARBA00022803"/>
    </source>
</evidence>
<evidence type="ECO:0000259" key="9">
    <source>
        <dbReference type="Pfam" id="PF13844"/>
    </source>
</evidence>
<dbReference type="InterPro" id="IPR019734">
    <property type="entry name" value="TPR_rpt"/>
</dbReference>
<protein>
    <recommendedName>
        <fullName evidence="3">protein O-GlcNAc transferase</fullName>
        <ecNumber evidence="3">2.4.1.255</ecNumber>
    </recommendedName>
</protein>
<evidence type="ECO:0000256" key="5">
    <source>
        <dbReference type="ARBA" id="ARBA00022679"/>
    </source>
</evidence>
<evidence type="ECO:0000313" key="11">
    <source>
        <dbReference type="Proteomes" id="UP000325797"/>
    </source>
</evidence>
<dbReference type="EC" id="2.4.1.255" evidence="3"/>
<dbReference type="SUPFAM" id="SSF48452">
    <property type="entry name" value="TPR-like"/>
    <property type="match status" value="1"/>
</dbReference>
<organism evidence="10 11">
    <name type="scientific">Hypericibacter adhaerens</name>
    <dbReference type="NCBI Taxonomy" id="2602016"/>
    <lineage>
        <taxon>Bacteria</taxon>
        <taxon>Pseudomonadati</taxon>
        <taxon>Pseudomonadota</taxon>
        <taxon>Alphaproteobacteria</taxon>
        <taxon>Rhodospirillales</taxon>
        <taxon>Dongiaceae</taxon>
        <taxon>Hypericibacter</taxon>
    </lineage>
</organism>
<evidence type="ECO:0000256" key="3">
    <source>
        <dbReference type="ARBA" id="ARBA00011970"/>
    </source>
</evidence>
<evidence type="ECO:0000313" key="10">
    <source>
        <dbReference type="EMBL" id="QEX22744.1"/>
    </source>
</evidence>
<evidence type="ECO:0000256" key="6">
    <source>
        <dbReference type="ARBA" id="ARBA00022737"/>
    </source>
</evidence>
<keyword evidence="6" id="KW-0677">Repeat</keyword>
<accession>A0A5J6N0I7</accession>
<dbReference type="AlphaFoldDB" id="A0A5J6N0I7"/>
<dbReference type="Pfam" id="PF13844">
    <property type="entry name" value="Glyco_transf_41"/>
    <property type="match status" value="1"/>
</dbReference>
<dbReference type="PANTHER" id="PTHR44998:SF1">
    <property type="entry name" value="UDP-N-ACETYLGLUCOSAMINE--PEPTIDE N-ACETYLGLUCOSAMINYLTRANSFERASE 110 KDA SUBUNIT"/>
    <property type="match status" value="1"/>
</dbReference>
<feature type="repeat" description="TPR" evidence="8">
    <location>
        <begin position="141"/>
        <end position="174"/>
    </location>
</feature>
<dbReference type="Gene3D" id="3.40.50.2000">
    <property type="entry name" value="Glycogen Phosphorylase B"/>
    <property type="match status" value="1"/>
</dbReference>
<dbReference type="Gene3D" id="1.25.40.10">
    <property type="entry name" value="Tetratricopeptide repeat domain"/>
    <property type="match status" value="2"/>
</dbReference>
<evidence type="ECO:0000256" key="2">
    <source>
        <dbReference type="ARBA" id="ARBA00005386"/>
    </source>
</evidence>
<dbReference type="PROSITE" id="PS50005">
    <property type="entry name" value="TPR"/>
    <property type="match status" value="2"/>
</dbReference>
<evidence type="ECO:0000256" key="4">
    <source>
        <dbReference type="ARBA" id="ARBA00022676"/>
    </source>
</evidence>
<proteinExistence type="inferred from homology"/>
<keyword evidence="5" id="KW-0808">Transferase</keyword>
<evidence type="ECO:0000256" key="8">
    <source>
        <dbReference type="PROSITE-ProRule" id="PRU00339"/>
    </source>
</evidence>
<dbReference type="PANTHER" id="PTHR44998">
    <property type="match status" value="1"/>
</dbReference>
<dbReference type="SMART" id="SM00028">
    <property type="entry name" value="TPR"/>
    <property type="match status" value="5"/>
</dbReference>
<feature type="repeat" description="TPR" evidence="8">
    <location>
        <begin position="39"/>
        <end position="72"/>
    </location>
</feature>
<dbReference type="InterPro" id="IPR029489">
    <property type="entry name" value="OGT/SEC/SPY_C"/>
</dbReference>
<dbReference type="InterPro" id="IPR011990">
    <property type="entry name" value="TPR-like_helical_dom_sf"/>
</dbReference>
<dbReference type="SUPFAM" id="SSF53756">
    <property type="entry name" value="UDP-Glycosyltransferase/glycogen phosphorylase"/>
    <property type="match status" value="1"/>
</dbReference>
<sequence>MGEQTTPGLDLAIGHLRSGRPAETAAICRARLAADPADFEAWHLLGVARTMLGETRPAIEALTRAVELRPDHAEANRNLGALLAQGKRFGEAIPHLEVAHQAAPDSREAIIYLARALRESGQPERSAGFLEPYLASHPQDAEAWYQLALALAGIHRPAEAIGAAQRALAIKPDHVEAERALAGIHFNERDYAAAIAAWRRVAALRPRDPESHRGLAKTLAVDGHMEEADAALGRVLSLAPDWGTEIRRATLLRPLMRSLADIDETRRRYGDRLAALAQRHPQLRDPNVEVADCVAFYLAYHGRDDLPLQRQLAALYLDACPALGSEAPHLRDWRPRSRPRIGVVSTNLNAHTVGFVTLGLLQQFDRSRFELVLLRTAPPSPSATQAKFSACADQDITLPSNLAEARARIAAAQCDLLYYPDIGMAPLTYFLLFARLAPVQVVGWGHPDTTGIPNADYWMSSAVWEPAEADDHYTERLVRLAAPPIHYEPRVWNPPARSRAELGLPETGRLYLCPMSLFKIHPGYDPLLRRILQEDPEGWLLFASGHSVNWDEVLKQRVAAGDERLARRILFLPRYEIADFTALGPVVDCQLDPIYFGGGRTSLDIFHTGAPIVTWPGPFMRSRITSGFYRRMGVTELVARGHEDYVALALRTAKDDDFREAMRRRIRERAGALYKTVGAVREVEDFFAAAIAAAGNGQPSITWNPPAATPP</sequence>
<evidence type="ECO:0000256" key="1">
    <source>
        <dbReference type="ARBA" id="ARBA00004922"/>
    </source>
</evidence>